<dbReference type="OrthoDB" id="894066at2"/>
<dbReference type="SUPFAM" id="SSF82185">
    <property type="entry name" value="Histone H3 K4-specific methyltransferase SET7/9 N-terminal domain"/>
    <property type="match status" value="1"/>
</dbReference>
<dbReference type="InterPro" id="IPR011652">
    <property type="entry name" value="MORN_2"/>
</dbReference>
<reference evidence="1 2" key="1">
    <citation type="submission" date="2019-04" db="EMBL/GenBank/DDBJ databases">
        <authorList>
            <person name="Feng G."/>
            <person name="Zhang J."/>
            <person name="Zhu H."/>
        </authorList>
    </citation>
    <scope>NUCLEOTIDE SEQUENCE [LARGE SCALE GENOMIC DNA]</scope>
    <source>
        <strain evidence="1 2">9PBR-1</strain>
    </source>
</reference>
<gene>
    <name evidence="1" type="ORF">E5K02_25280</name>
</gene>
<evidence type="ECO:0000313" key="1">
    <source>
        <dbReference type="EMBL" id="TGE20916.1"/>
    </source>
</evidence>
<accession>A0A4Z0PUG2</accession>
<evidence type="ECO:0000313" key="2">
    <source>
        <dbReference type="Proteomes" id="UP000298471"/>
    </source>
</evidence>
<proteinExistence type="predicted"/>
<dbReference type="Pfam" id="PF07661">
    <property type="entry name" value="MORN_2"/>
    <property type="match status" value="1"/>
</dbReference>
<keyword evidence="2" id="KW-1185">Reference proteome</keyword>
<comment type="caution">
    <text evidence="1">The sequence shown here is derived from an EMBL/GenBank/DDBJ whole genome shotgun (WGS) entry which is preliminary data.</text>
</comment>
<dbReference type="Proteomes" id="UP000298471">
    <property type="component" value="Unassembled WGS sequence"/>
</dbReference>
<dbReference type="Gene3D" id="3.90.930.1">
    <property type="match status" value="1"/>
</dbReference>
<dbReference type="EMBL" id="SRMB01000009">
    <property type="protein sequence ID" value="TGE20916.1"/>
    <property type="molecule type" value="Genomic_DNA"/>
</dbReference>
<organism evidence="1 2">
    <name type="scientific">Hymenobacter metallicola</name>
    <dbReference type="NCBI Taxonomy" id="2563114"/>
    <lineage>
        <taxon>Bacteria</taxon>
        <taxon>Pseudomonadati</taxon>
        <taxon>Bacteroidota</taxon>
        <taxon>Cytophagia</taxon>
        <taxon>Cytophagales</taxon>
        <taxon>Hymenobacteraceae</taxon>
        <taxon>Hymenobacter</taxon>
    </lineage>
</organism>
<protein>
    <submittedName>
        <fullName evidence="1">Uncharacterized protein</fullName>
    </submittedName>
</protein>
<sequence>MRIGRGCLASVFLLSLGVCSIGCRDTQQDRGVKVAYPDGRLHVLATVRGKRLHGRAIEYSPTGTIDNTSRWVEGKRTGVTSYYYSSGALKDSLTFLNDTLHGLSLSYYRNGALQQVRRYTHGVRTGTAVTFDSLGKRTQQSTYDRDGNGIYDIFYSPPGESPLGSPVPITEAKDTIWWGEKYAGSVRFGYPLKGNVTMIVGVLREDRKAVDRWPVVDTVQVVAQSQDGRFYFSYYPKQPGPNSFQYKFIQPQRSWDATNRDSLTVDLQTVTHPFFCEEASQLKLPSFR</sequence>
<dbReference type="AlphaFoldDB" id="A0A4Z0PUG2"/>
<name>A0A4Z0PUG2_9BACT</name>